<dbReference type="AlphaFoldDB" id="A0A5M3X715"/>
<dbReference type="InterPro" id="IPR015797">
    <property type="entry name" value="NUDIX_hydrolase-like_dom_sf"/>
</dbReference>
<feature type="domain" description="Nudix hydrolase" evidence="4">
    <location>
        <begin position="4"/>
        <end position="139"/>
    </location>
</feature>
<dbReference type="SUPFAM" id="SSF55811">
    <property type="entry name" value="Nudix"/>
    <property type="match status" value="1"/>
</dbReference>
<comment type="caution">
    <text evidence="5">The sequence shown here is derived from an EMBL/GenBank/DDBJ whole genome shotgun (WGS) entry which is preliminary data.</text>
</comment>
<keyword evidence="6" id="KW-1185">Reference proteome</keyword>
<evidence type="ECO:0000259" key="4">
    <source>
        <dbReference type="PROSITE" id="PS51462"/>
    </source>
</evidence>
<dbReference type="PANTHER" id="PTHR43046:SF12">
    <property type="entry name" value="GDP-MANNOSE MANNOSYL HYDROLASE"/>
    <property type="match status" value="1"/>
</dbReference>
<protein>
    <submittedName>
        <fullName evidence="5">DNA mismatch repair protein MutT</fullName>
    </submittedName>
</protein>
<dbReference type="CDD" id="cd04685">
    <property type="entry name" value="NUDIX_Hydrolase"/>
    <property type="match status" value="1"/>
</dbReference>
<dbReference type="Gene3D" id="3.90.79.10">
    <property type="entry name" value="Nucleoside Triphosphate Pyrophosphohydrolase"/>
    <property type="match status" value="1"/>
</dbReference>
<gene>
    <name evidence="5" type="ORF">Aple_003720</name>
</gene>
<dbReference type="OrthoDB" id="9764897at2"/>
<keyword evidence="2" id="KW-0378">Hydrolase</keyword>
<dbReference type="Pfam" id="PF00293">
    <property type="entry name" value="NUDIX"/>
    <property type="match status" value="1"/>
</dbReference>
<dbReference type="Proteomes" id="UP000377595">
    <property type="component" value="Unassembled WGS sequence"/>
</dbReference>
<accession>A0A5M3X715</accession>
<organism evidence="5 6">
    <name type="scientific">Acrocarpospora pleiomorpha</name>
    <dbReference type="NCBI Taxonomy" id="90975"/>
    <lineage>
        <taxon>Bacteria</taxon>
        <taxon>Bacillati</taxon>
        <taxon>Actinomycetota</taxon>
        <taxon>Actinomycetes</taxon>
        <taxon>Streptosporangiales</taxon>
        <taxon>Streptosporangiaceae</taxon>
        <taxon>Acrocarpospora</taxon>
    </lineage>
</organism>
<evidence type="ECO:0000256" key="1">
    <source>
        <dbReference type="ARBA" id="ARBA00001946"/>
    </source>
</evidence>
<proteinExistence type="predicted"/>
<comment type="cofactor">
    <cofactor evidence="1">
        <name>Mg(2+)</name>
        <dbReference type="ChEBI" id="CHEBI:18420"/>
    </cofactor>
</comment>
<dbReference type="PROSITE" id="PS00893">
    <property type="entry name" value="NUDIX_BOX"/>
    <property type="match status" value="1"/>
</dbReference>
<dbReference type="PANTHER" id="PTHR43046">
    <property type="entry name" value="GDP-MANNOSE MANNOSYL HYDROLASE"/>
    <property type="match status" value="1"/>
</dbReference>
<dbReference type="EMBL" id="BLAF01000004">
    <property type="protein sequence ID" value="GES17477.1"/>
    <property type="molecule type" value="Genomic_DNA"/>
</dbReference>
<sequence length="153" mass="16979">MAPPLRPAARVIALDDDDNVLLRYDENGGFWATPGGSLDSGEDYPTAVRRELREELGVDDAQVRLGAQIAERSKIHQVGGHDVRQVEKYYLAHLAATAINPARATQPDTTRARRWWTLDELRDTRETIYPLGLANLIAEIRAAGVPDTPVVLR</sequence>
<dbReference type="InterPro" id="IPR000086">
    <property type="entry name" value="NUDIX_hydrolase_dom"/>
</dbReference>
<dbReference type="InterPro" id="IPR020084">
    <property type="entry name" value="NUDIX_hydrolase_CS"/>
</dbReference>
<dbReference type="PROSITE" id="PS51462">
    <property type="entry name" value="NUDIX"/>
    <property type="match status" value="1"/>
</dbReference>
<evidence type="ECO:0000313" key="6">
    <source>
        <dbReference type="Proteomes" id="UP000377595"/>
    </source>
</evidence>
<dbReference type="GO" id="GO:0016787">
    <property type="term" value="F:hydrolase activity"/>
    <property type="evidence" value="ECO:0007669"/>
    <property type="project" value="UniProtKB-KW"/>
</dbReference>
<reference evidence="5 6" key="1">
    <citation type="submission" date="2019-10" db="EMBL/GenBank/DDBJ databases">
        <title>Whole genome shotgun sequence of Acrocarpospora pleiomorpha NBRC 16267.</title>
        <authorList>
            <person name="Ichikawa N."/>
            <person name="Kimura A."/>
            <person name="Kitahashi Y."/>
            <person name="Komaki H."/>
            <person name="Oguchi A."/>
        </authorList>
    </citation>
    <scope>NUCLEOTIDE SEQUENCE [LARGE SCALE GENOMIC DNA]</scope>
    <source>
        <strain evidence="5 6">NBRC 16267</strain>
    </source>
</reference>
<evidence type="ECO:0000313" key="5">
    <source>
        <dbReference type="EMBL" id="GES17477.1"/>
    </source>
</evidence>
<evidence type="ECO:0000256" key="2">
    <source>
        <dbReference type="ARBA" id="ARBA00022801"/>
    </source>
</evidence>
<name>A0A5M3X715_9ACTN</name>
<keyword evidence="3" id="KW-0460">Magnesium</keyword>
<evidence type="ECO:0000256" key="3">
    <source>
        <dbReference type="ARBA" id="ARBA00022842"/>
    </source>
</evidence>